<dbReference type="InterPro" id="IPR001024">
    <property type="entry name" value="PLAT/LH2_dom"/>
</dbReference>
<organism evidence="4 5">
    <name type="scientific">Urochloa decumbens</name>
    <dbReference type="NCBI Taxonomy" id="240449"/>
    <lineage>
        <taxon>Eukaryota</taxon>
        <taxon>Viridiplantae</taxon>
        <taxon>Streptophyta</taxon>
        <taxon>Embryophyta</taxon>
        <taxon>Tracheophyta</taxon>
        <taxon>Spermatophyta</taxon>
        <taxon>Magnoliopsida</taxon>
        <taxon>Liliopsida</taxon>
        <taxon>Poales</taxon>
        <taxon>Poaceae</taxon>
        <taxon>PACMAD clade</taxon>
        <taxon>Panicoideae</taxon>
        <taxon>Panicodae</taxon>
        <taxon>Paniceae</taxon>
        <taxon>Melinidinae</taxon>
        <taxon>Urochloa</taxon>
    </lineage>
</organism>
<gene>
    <name evidence="4" type="ORF">URODEC1_LOCUS59528</name>
</gene>
<evidence type="ECO:0000313" key="4">
    <source>
        <dbReference type="EMBL" id="CAL4989008.1"/>
    </source>
</evidence>
<reference evidence="4 5" key="2">
    <citation type="submission" date="2024-10" db="EMBL/GenBank/DDBJ databases">
        <authorList>
            <person name="Ryan C."/>
        </authorList>
    </citation>
    <scope>NUCLEOTIDE SEQUENCE [LARGE SCALE GENOMIC DNA]</scope>
</reference>
<dbReference type="Gene3D" id="2.60.60.20">
    <property type="entry name" value="PLAT/LH2 domain"/>
    <property type="match status" value="1"/>
</dbReference>
<feature type="signal peptide" evidence="2">
    <location>
        <begin position="1"/>
        <end position="23"/>
    </location>
</feature>
<evidence type="ECO:0000259" key="3">
    <source>
        <dbReference type="PROSITE" id="PS50095"/>
    </source>
</evidence>
<protein>
    <recommendedName>
        <fullName evidence="3">PLAT domain-containing protein</fullName>
    </recommendedName>
</protein>
<feature type="domain" description="PLAT" evidence="3">
    <location>
        <begin position="41"/>
        <end position="166"/>
    </location>
</feature>
<dbReference type="AlphaFoldDB" id="A0ABC9AWQ9"/>
<evidence type="ECO:0000256" key="2">
    <source>
        <dbReference type="SAM" id="SignalP"/>
    </source>
</evidence>
<reference evidence="5" key="1">
    <citation type="submission" date="2024-06" db="EMBL/GenBank/DDBJ databases">
        <authorList>
            <person name="Ryan C."/>
        </authorList>
    </citation>
    <scope>NUCLEOTIDE SEQUENCE [LARGE SCALE GENOMIC DNA]</scope>
</reference>
<dbReference type="SUPFAM" id="SSF49723">
    <property type="entry name" value="Lipase/lipooxygenase domain (PLAT/LH2 domain)"/>
    <property type="match status" value="1"/>
</dbReference>
<feature type="chain" id="PRO_5044861413" description="PLAT domain-containing protein" evidence="2">
    <location>
        <begin position="24"/>
        <end position="169"/>
    </location>
</feature>
<dbReference type="Proteomes" id="UP001497457">
    <property type="component" value="Chromosome 23rd"/>
</dbReference>
<name>A0ABC9AWQ9_9POAL</name>
<comment type="caution">
    <text evidence="1">Lacks conserved residue(s) required for the propagation of feature annotation.</text>
</comment>
<dbReference type="Pfam" id="PF01477">
    <property type="entry name" value="PLAT"/>
    <property type="match status" value="1"/>
</dbReference>
<keyword evidence="2" id="KW-0732">Signal</keyword>
<evidence type="ECO:0000313" key="5">
    <source>
        <dbReference type="Proteomes" id="UP001497457"/>
    </source>
</evidence>
<keyword evidence="5" id="KW-1185">Reference proteome</keyword>
<dbReference type="PROSITE" id="PS50095">
    <property type="entry name" value="PLAT"/>
    <property type="match status" value="1"/>
</dbReference>
<dbReference type="InterPro" id="IPR036392">
    <property type="entry name" value="PLAT/LH2_dom_sf"/>
</dbReference>
<dbReference type="PANTHER" id="PTHR31718:SF64">
    <property type="entry name" value="OS10G0361900 PROTEIN"/>
    <property type="match status" value="1"/>
</dbReference>
<dbReference type="PANTHER" id="PTHR31718">
    <property type="entry name" value="PLAT DOMAIN-CONTAINING PROTEIN"/>
    <property type="match status" value="1"/>
</dbReference>
<evidence type="ECO:0000256" key="1">
    <source>
        <dbReference type="PROSITE-ProRule" id="PRU00152"/>
    </source>
</evidence>
<accession>A0ABC9AWQ9</accession>
<sequence>MKIFILLPLIALSVSVAIARVRAHHQAQLDARITTTSPLQCDYEIIVRTGDVRYAGTDATISLKLSSWDGSMWIKDLASWGQNGPGHDYFERGNIDKFSGTGDCMTPKPCWMLLESDNSGNYPGWYVDYIEVIELKTSSTRVSHMFTVNQWLAIDESPYQPYAYRDDCS</sequence>
<proteinExistence type="predicted"/>
<dbReference type="EMBL" id="OZ075133">
    <property type="protein sequence ID" value="CAL4989008.1"/>
    <property type="molecule type" value="Genomic_DNA"/>
</dbReference>